<reference evidence="7 8" key="1">
    <citation type="submission" date="2024-09" db="EMBL/GenBank/DDBJ databases">
        <title>Itraconazole resistance in Madurella fahalii resulting from another homologue of gene encoding cytochrome P450 14-alpha sterol demethylase (CYP51).</title>
        <authorList>
            <person name="Yoshioka I."/>
            <person name="Fahal A.H."/>
            <person name="Kaneko S."/>
            <person name="Yaguchi T."/>
        </authorList>
    </citation>
    <scope>NUCLEOTIDE SEQUENCE [LARGE SCALE GENOMIC DNA]</scope>
    <source>
        <strain evidence="7 8">IFM 68171</strain>
    </source>
</reference>
<dbReference type="SUPFAM" id="SSF51905">
    <property type="entry name" value="FAD/NAD(P)-binding domain"/>
    <property type="match status" value="1"/>
</dbReference>
<evidence type="ECO:0000256" key="4">
    <source>
        <dbReference type="ARBA" id="ARBA00022827"/>
    </source>
</evidence>
<keyword evidence="3" id="KW-0285">Flavoprotein</keyword>
<dbReference type="GeneID" id="98179162"/>
<dbReference type="Proteomes" id="UP001628179">
    <property type="component" value="Unassembled WGS sequence"/>
</dbReference>
<feature type="domain" description="Glucose-methanol-choline oxidoreductase N-terminal" evidence="6">
    <location>
        <begin position="43"/>
        <end position="191"/>
    </location>
</feature>
<evidence type="ECO:0000256" key="5">
    <source>
        <dbReference type="ARBA" id="ARBA00023002"/>
    </source>
</evidence>
<comment type="similarity">
    <text evidence="2">Belongs to the GMC oxidoreductase family.</text>
</comment>
<comment type="cofactor">
    <cofactor evidence="1">
        <name>FAD</name>
        <dbReference type="ChEBI" id="CHEBI:57692"/>
    </cofactor>
</comment>
<evidence type="ECO:0000259" key="6">
    <source>
        <dbReference type="Pfam" id="PF00732"/>
    </source>
</evidence>
<name>A0ABQ0GKI9_9PEZI</name>
<organism evidence="7 8">
    <name type="scientific">Madurella fahalii</name>
    <dbReference type="NCBI Taxonomy" id="1157608"/>
    <lineage>
        <taxon>Eukaryota</taxon>
        <taxon>Fungi</taxon>
        <taxon>Dikarya</taxon>
        <taxon>Ascomycota</taxon>
        <taxon>Pezizomycotina</taxon>
        <taxon>Sordariomycetes</taxon>
        <taxon>Sordariomycetidae</taxon>
        <taxon>Sordariales</taxon>
        <taxon>Sordariales incertae sedis</taxon>
        <taxon>Madurella</taxon>
    </lineage>
</organism>
<gene>
    <name evidence="7" type="ORF">MFIFM68171_08419</name>
</gene>
<evidence type="ECO:0000313" key="8">
    <source>
        <dbReference type="Proteomes" id="UP001628179"/>
    </source>
</evidence>
<dbReference type="Pfam" id="PF00732">
    <property type="entry name" value="GMC_oxred_N"/>
    <property type="match status" value="1"/>
</dbReference>
<dbReference type="PANTHER" id="PTHR11552:SF201">
    <property type="entry name" value="GLUCOSE-METHANOL-CHOLINE OXIDOREDUCTASE N-TERMINAL DOMAIN-CONTAINING PROTEIN"/>
    <property type="match status" value="1"/>
</dbReference>
<evidence type="ECO:0000256" key="1">
    <source>
        <dbReference type="ARBA" id="ARBA00001974"/>
    </source>
</evidence>
<accession>A0ABQ0GKI9</accession>
<keyword evidence="4" id="KW-0274">FAD</keyword>
<keyword evidence="5" id="KW-0560">Oxidoreductase</keyword>
<sequence length="270" mass="28995">MPTPCRGHRTAASDHLHVSYIQESFCGTDSPIQASFPEEVDDPLPAAWVDTITALGYPASGDPFSGEFRSGYVNALSADPASRTRSDAATAYFEPAKTRSNLYVAIGARVTRVVFDTSGSVPKAVGVEVEKDGNTRTFRAEKEIILSADAFGTPKLLELSGVGSRGLLEQLGIPVLVDHPNIGENLQDHPVSSISFEVNDGVKTMDALSRQEPDAVEKAMQECTTKKAGPFAVGNYTGSLLPLPDFVGPEARPTLKKVFHHPKIDERPCL</sequence>
<evidence type="ECO:0000256" key="3">
    <source>
        <dbReference type="ARBA" id="ARBA00022630"/>
    </source>
</evidence>
<dbReference type="PANTHER" id="PTHR11552">
    <property type="entry name" value="GLUCOSE-METHANOL-CHOLINE GMC OXIDOREDUCTASE"/>
    <property type="match status" value="1"/>
</dbReference>
<protein>
    <recommendedName>
        <fullName evidence="6">Glucose-methanol-choline oxidoreductase N-terminal domain-containing protein</fullName>
    </recommendedName>
</protein>
<evidence type="ECO:0000256" key="2">
    <source>
        <dbReference type="ARBA" id="ARBA00010790"/>
    </source>
</evidence>
<dbReference type="EMBL" id="BAAFSV010000004">
    <property type="protein sequence ID" value="GAB1318209.1"/>
    <property type="molecule type" value="Genomic_DNA"/>
</dbReference>
<dbReference type="InterPro" id="IPR036188">
    <property type="entry name" value="FAD/NAD-bd_sf"/>
</dbReference>
<dbReference type="InterPro" id="IPR000172">
    <property type="entry name" value="GMC_OxRdtase_N"/>
</dbReference>
<dbReference type="RefSeq" id="XP_070919940.1">
    <property type="nucleotide sequence ID" value="XM_071063839.1"/>
</dbReference>
<evidence type="ECO:0000313" key="7">
    <source>
        <dbReference type="EMBL" id="GAB1318209.1"/>
    </source>
</evidence>
<keyword evidence="8" id="KW-1185">Reference proteome</keyword>
<dbReference type="Gene3D" id="3.50.50.60">
    <property type="entry name" value="FAD/NAD(P)-binding domain"/>
    <property type="match status" value="1"/>
</dbReference>
<dbReference type="InterPro" id="IPR012132">
    <property type="entry name" value="GMC_OxRdtase"/>
</dbReference>
<comment type="caution">
    <text evidence="7">The sequence shown here is derived from an EMBL/GenBank/DDBJ whole genome shotgun (WGS) entry which is preliminary data.</text>
</comment>
<dbReference type="Gene3D" id="3.30.560.10">
    <property type="entry name" value="Glucose Oxidase, domain 3"/>
    <property type="match status" value="1"/>
</dbReference>
<proteinExistence type="inferred from homology"/>